<dbReference type="Pfam" id="PF14403">
    <property type="entry name" value="CP_ATPgrasp_2"/>
    <property type="match status" value="1"/>
</dbReference>
<name>A0A2T0XHS8_9BURK</name>
<keyword evidence="4" id="KW-1185">Reference proteome</keyword>
<dbReference type="SUPFAM" id="SSF56059">
    <property type="entry name" value="Glutathione synthetase ATP-binding domain-like"/>
    <property type="match status" value="1"/>
</dbReference>
<dbReference type="RefSeq" id="WP_106227149.1">
    <property type="nucleotide sequence ID" value="NZ_PVTV01000012.1"/>
</dbReference>
<accession>A0A2T0XHS8</accession>
<gene>
    <name evidence="3" type="ORF">BCM14_1268</name>
</gene>
<dbReference type="Proteomes" id="UP000238308">
    <property type="component" value="Unassembled WGS sequence"/>
</dbReference>
<protein>
    <submittedName>
        <fullName evidence="3">Putative circularly permuted ATP-grasp superfamily protein</fullName>
    </submittedName>
</protein>
<dbReference type="Gene3D" id="3.40.50.11290">
    <property type="match status" value="1"/>
</dbReference>
<sequence length="860" mass="95397">MSLQSTSQFGSEKLDANGQDELIKNILALTAAVKTGHFDECRDLQDELRPHWKTFFQYLGQNGLEQLPESAETIARLIAQNGVTYNVFADNKGQTRPWSLNPLPLLITPPEWRLIAGSLAQRAKLLDLMLHDIYGEQTLIKAGYLPAALIFGHPGYLRGMKDVKPLGDIYLHVAAFDIARGPDGRWWVVRQRTQSPSGLGYTLENRLITSGLFPEAYREMRIQHVASSYKRLLHSIRTAASAIAGGGARLALLTSGPSSDTYFEHAYLARYLGLALVEGADLTVRDDKLYLKTMHGLQRIHGLLRRIDDEYCDPLELKADSTLGVPGLLQAVRAGNVVMANALGTRFVESPAVQGFLPSISEYLLGEPLKMPSLHTWWCGERAAWKDISQDLHTQVVKPTFGTNGREGFPPVIASLLDTPELQHLRDRIDLDPDRYTTQSYLPFSQAPTWSGQELTPRTAMLRVYLIADGNGGWEALPGGMTRIAAVDPHVVSIQSGGSTLDTWVMTDQSVDDYSMLPSRVKLPRWTESNQLVSSRSAENLFWLGRYTERCESMVRLAKEALVLMSTDQQNSLPVLNDTVSDLLEQHGMIPPVSPDLTRSAALLGKTLIRGLTLRGNNGLTDHIDLLEFTLKAARDRLPAEHAEIAHAMKKILGIDLMVPRAEGSLKNNTRAQARKAISLANRPAIDTIELLDAVGVQLAALVGFQSDRMTRDLGWHMLTAGRLVERMIILTTTIKAFFKHSAVYTPRGFDSLLTLFDSSITYRGRYQRQQDTLALIDLIVHDQTNPRALVCILDQLVAEIAHIPHAEGILSTIPTIDSSEEEVLKIVQSVEGLGLFALQLSDSISHRFFAHAVDRHFVS</sequence>
<evidence type="ECO:0000313" key="4">
    <source>
        <dbReference type="Proteomes" id="UP000238308"/>
    </source>
</evidence>
<feature type="domain" description="Circularly permuted ATP-grasp type 2" evidence="2">
    <location>
        <begin position="104"/>
        <end position="485"/>
    </location>
</feature>
<dbReference type="AlphaFoldDB" id="A0A2T0XHS8"/>
<dbReference type="EMBL" id="PVTV01000012">
    <property type="protein sequence ID" value="PRY98440.1"/>
    <property type="molecule type" value="Genomic_DNA"/>
</dbReference>
<dbReference type="Pfam" id="PF04168">
    <property type="entry name" value="Alpha-E"/>
    <property type="match status" value="1"/>
</dbReference>
<dbReference type="PANTHER" id="PTHR34595">
    <property type="entry name" value="BLR5612 PROTEIN"/>
    <property type="match status" value="1"/>
</dbReference>
<proteinExistence type="predicted"/>
<evidence type="ECO:0000259" key="1">
    <source>
        <dbReference type="Pfam" id="PF04168"/>
    </source>
</evidence>
<organism evidence="3 4">
    <name type="scientific">Jezberella montanilacus</name>
    <dbReference type="NCBI Taxonomy" id="323426"/>
    <lineage>
        <taxon>Bacteria</taxon>
        <taxon>Pseudomonadati</taxon>
        <taxon>Pseudomonadota</taxon>
        <taxon>Betaproteobacteria</taxon>
        <taxon>Burkholderiales</taxon>
        <taxon>Alcaligenaceae</taxon>
        <taxon>Jezberella</taxon>
    </lineage>
</organism>
<dbReference type="InterPro" id="IPR051680">
    <property type="entry name" value="ATP-dep_Glu-Cys_Ligase-2"/>
</dbReference>
<reference evidence="3 4" key="1">
    <citation type="submission" date="2018-03" db="EMBL/GenBank/DDBJ databases">
        <title>Genomic Encyclopedia of Type Strains, Phase III (KMG-III): the genomes of soil and plant-associated and newly described type strains.</title>
        <authorList>
            <person name="Whitman W."/>
        </authorList>
    </citation>
    <scope>NUCLEOTIDE SEQUENCE [LARGE SCALE GENOMIC DNA]</scope>
    <source>
        <strain evidence="3 4">MWH-P2sevCIIIb</strain>
    </source>
</reference>
<dbReference type="PANTHER" id="PTHR34595:SF2">
    <property type="entry name" value="BLR2978 PROTEIN"/>
    <property type="match status" value="1"/>
</dbReference>
<dbReference type="InterPro" id="IPR007296">
    <property type="entry name" value="DUF403"/>
</dbReference>
<dbReference type="OrthoDB" id="9804079at2"/>
<comment type="caution">
    <text evidence="3">The sequence shown here is derived from an EMBL/GenBank/DDBJ whole genome shotgun (WGS) entry which is preliminary data.</text>
</comment>
<dbReference type="InterPro" id="IPR025841">
    <property type="entry name" value="CP_ATPgrasp_2"/>
</dbReference>
<evidence type="ECO:0000313" key="3">
    <source>
        <dbReference type="EMBL" id="PRY98440.1"/>
    </source>
</evidence>
<evidence type="ECO:0000259" key="2">
    <source>
        <dbReference type="Pfam" id="PF14403"/>
    </source>
</evidence>
<feature type="domain" description="DUF403" evidence="1">
    <location>
        <begin position="534"/>
        <end position="807"/>
    </location>
</feature>